<dbReference type="Proteomes" id="UP000539075">
    <property type="component" value="Unassembled WGS sequence"/>
</dbReference>
<name>A0A7W8C3D5_9BACT</name>
<dbReference type="EMBL" id="JACHGO010000004">
    <property type="protein sequence ID" value="MBB5143619.1"/>
    <property type="molecule type" value="Genomic_DNA"/>
</dbReference>
<accession>A0A7W8C3D5</accession>
<keyword evidence="3" id="KW-1185">Reference proteome</keyword>
<proteinExistence type="predicted"/>
<dbReference type="InterPro" id="IPR014875">
    <property type="entry name" value="Mor_transcription_activator"/>
</dbReference>
<dbReference type="PANTHER" id="PTHR37812">
    <property type="entry name" value="MU-LIKE PROPHAGE FLUMU PROTEIN C"/>
    <property type="match status" value="1"/>
</dbReference>
<sequence>MSYKNAGDVLPHKLLCEIQEYINGEYIYIPRQTLKKLPWGALSGAKKTLQDRNREIVARKNNGCPVAELARQYFLSTKTIYKIINAAKNG</sequence>
<evidence type="ECO:0000313" key="2">
    <source>
        <dbReference type="EMBL" id="MBB5143619.1"/>
    </source>
</evidence>
<gene>
    <name evidence="2" type="ORF">HNQ38_001716</name>
</gene>
<dbReference type="NCBIfam" id="NF040785">
    <property type="entry name" value="CD3324_fam"/>
    <property type="match status" value="1"/>
</dbReference>
<dbReference type="InterPro" id="IPR009057">
    <property type="entry name" value="Homeodomain-like_sf"/>
</dbReference>
<reference evidence="2 3" key="1">
    <citation type="submission" date="2020-08" db="EMBL/GenBank/DDBJ databases">
        <title>Genomic Encyclopedia of Type Strains, Phase IV (KMG-IV): sequencing the most valuable type-strain genomes for metagenomic binning, comparative biology and taxonomic classification.</title>
        <authorList>
            <person name="Goeker M."/>
        </authorList>
    </citation>
    <scope>NUCLEOTIDE SEQUENCE [LARGE SCALE GENOMIC DNA]</scope>
    <source>
        <strain evidence="2 3">DSM 11275</strain>
    </source>
</reference>
<evidence type="ECO:0000313" key="3">
    <source>
        <dbReference type="Proteomes" id="UP000539075"/>
    </source>
</evidence>
<dbReference type="RefSeq" id="WP_183719270.1">
    <property type="nucleotide sequence ID" value="NZ_JACHGO010000004.1"/>
</dbReference>
<dbReference type="PANTHER" id="PTHR37812:SF1">
    <property type="entry name" value="MU-LIKE PROPHAGE FLUMU PROTEIN C"/>
    <property type="match status" value="1"/>
</dbReference>
<evidence type="ECO:0000259" key="1">
    <source>
        <dbReference type="Pfam" id="PF08765"/>
    </source>
</evidence>
<dbReference type="AlphaFoldDB" id="A0A7W8C3D5"/>
<organism evidence="2 3">
    <name type="scientific">Desulfovibrio intestinalis</name>
    <dbReference type="NCBI Taxonomy" id="58621"/>
    <lineage>
        <taxon>Bacteria</taxon>
        <taxon>Pseudomonadati</taxon>
        <taxon>Thermodesulfobacteriota</taxon>
        <taxon>Desulfovibrionia</taxon>
        <taxon>Desulfovibrionales</taxon>
        <taxon>Desulfovibrionaceae</taxon>
        <taxon>Desulfovibrio</taxon>
    </lineage>
</organism>
<protein>
    <submittedName>
        <fullName evidence="2">Mor family transcriptional regulator</fullName>
    </submittedName>
</protein>
<dbReference type="InterPro" id="IPR052411">
    <property type="entry name" value="c-mor_Regulatory_Protein"/>
</dbReference>
<dbReference type="InterPro" id="IPR049739">
    <property type="entry name" value="YraL-like"/>
</dbReference>
<dbReference type="SUPFAM" id="SSF46689">
    <property type="entry name" value="Homeodomain-like"/>
    <property type="match status" value="1"/>
</dbReference>
<feature type="domain" description="Mor transcription activator" evidence="1">
    <location>
        <begin position="13"/>
        <end position="88"/>
    </location>
</feature>
<comment type="caution">
    <text evidence="2">The sequence shown here is derived from an EMBL/GenBank/DDBJ whole genome shotgun (WGS) entry which is preliminary data.</text>
</comment>
<dbReference type="Gene3D" id="1.10.10.60">
    <property type="entry name" value="Homeodomain-like"/>
    <property type="match status" value="1"/>
</dbReference>
<dbReference type="Pfam" id="PF08765">
    <property type="entry name" value="Mor"/>
    <property type="match status" value="1"/>
</dbReference>